<reference evidence="11 12" key="1">
    <citation type="journal article" date="2019" name="PLoS ONE">
        <title>Genomic analyses reveal an absence of contemporary introgressive admixture between fin whales and blue whales, despite known hybrids.</title>
        <authorList>
            <person name="Westbury M.V."/>
            <person name="Petersen B."/>
            <person name="Lorenzen E.D."/>
        </authorList>
    </citation>
    <scope>NUCLEOTIDE SEQUENCE [LARGE SCALE GENOMIC DNA]</scope>
    <source>
        <strain evidence="11">FinWhale-01</strain>
    </source>
</reference>
<feature type="domain" description="G-protein coupled receptors family 1 profile" evidence="10">
    <location>
        <begin position="2"/>
        <end position="108"/>
    </location>
</feature>
<accession>A0A643BMT5</accession>
<proteinExistence type="predicted"/>
<name>A0A643BMT5_BALPH</name>
<keyword evidence="12" id="KW-1185">Reference proteome</keyword>
<dbReference type="InterPro" id="IPR000725">
    <property type="entry name" value="Olfact_rcpt"/>
</dbReference>
<keyword evidence="4" id="KW-0552">Olfaction</keyword>
<evidence type="ECO:0000256" key="2">
    <source>
        <dbReference type="ARBA" id="ARBA00022475"/>
    </source>
</evidence>
<keyword evidence="9" id="KW-0807">Transducer</keyword>
<dbReference type="EMBL" id="SGJD01008013">
    <property type="protein sequence ID" value="KAB0389244.1"/>
    <property type="molecule type" value="Genomic_DNA"/>
</dbReference>
<evidence type="ECO:0000259" key="10">
    <source>
        <dbReference type="PROSITE" id="PS50262"/>
    </source>
</evidence>
<dbReference type="AlphaFoldDB" id="A0A643BMT5"/>
<keyword evidence="8" id="KW-0675">Receptor</keyword>
<dbReference type="GO" id="GO:0004930">
    <property type="term" value="F:G protein-coupled receptor activity"/>
    <property type="evidence" value="ECO:0007669"/>
    <property type="project" value="UniProtKB-KW"/>
</dbReference>
<dbReference type="Gene3D" id="1.20.1070.10">
    <property type="entry name" value="Rhodopsin 7-helix transmembrane proteins"/>
    <property type="match status" value="1"/>
</dbReference>
<dbReference type="PANTHER" id="PTHR26452">
    <property type="entry name" value="OLFACTORY RECEPTOR"/>
    <property type="match status" value="1"/>
</dbReference>
<dbReference type="InterPro" id="IPR017452">
    <property type="entry name" value="GPCR_Rhodpsn_7TM"/>
</dbReference>
<keyword evidence="6" id="KW-0297">G-protein coupled receptor</keyword>
<evidence type="ECO:0000256" key="8">
    <source>
        <dbReference type="ARBA" id="ARBA00023170"/>
    </source>
</evidence>
<dbReference type="SUPFAM" id="SSF81321">
    <property type="entry name" value="Family A G protein-coupled receptor-like"/>
    <property type="match status" value="1"/>
</dbReference>
<evidence type="ECO:0000256" key="9">
    <source>
        <dbReference type="ARBA" id="ARBA00023224"/>
    </source>
</evidence>
<organism evidence="11 12">
    <name type="scientific">Balaenoptera physalus</name>
    <name type="common">Fin whale</name>
    <name type="synonym">Balaena physalus</name>
    <dbReference type="NCBI Taxonomy" id="9770"/>
    <lineage>
        <taxon>Eukaryota</taxon>
        <taxon>Metazoa</taxon>
        <taxon>Chordata</taxon>
        <taxon>Craniata</taxon>
        <taxon>Vertebrata</taxon>
        <taxon>Euteleostomi</taxon>
        <taxon>Mammalia</taxon>
        <taxon>Eutheria</taxon>
        <taxon>Laurasiatheria</taxon>
        <taxon>Artiodactyla</taxon>
        <taxon>Whippomorpha</taxon>
        <taxon>Cetacea</taxon>
        <taxon>Mysticeti</taxon>
        <taxon>Balaenopteridae</taxon>
        <taxon>Balaenoptera</taxon>
    </lineage>
</organism>
<comment type="subcellular location">
    <subcellularLocation>
        <location evidence="1">Cell membrane</location>
        <topology evidence="1">Multi-pass membrane protein</topology>
    </subcellularLocation>
</comment>
<keyword evidence="3" id="KW-0812">Transmembrane</keyword>
<keyword evidence="7" id="KW-0472">Membrane</keyword>
<evidence type="ECO:0000256" key="1">
    <source>
        <dbReference type="ARBA" id="ARBA00004651"/>
    </source>
</evidence>
<gene>
    <name evidence="11" type="ORF">E2I00_018411</name>
</gene>
<keyword evidence="5" id="KW-1133">Transmembrane helix</keyword>
<dbReference type="Proteomes" id="UP000437017">
    <property type="component" value="Unassembled WGS sequence"/>
</dbReference>
<evidence type="ECO:0000313" key="11">
    <source>
        <dbReference type="EMBL" id="KAB0389244.1"/>
    </source>
</evidence>
<evidence type="ECO:0000313" key="12">
    <source>
        <dbReference type="Proteomes" id="UP000437017"/>
    </source>
</evidence>
<dbReference type="Pfam" id="PF13853">
    <property type="entry name" value="7tm_4"/>
    <property type="match status" value="1"/>
</dbReference>
<dbReference type="InterPro" id="IPR050516">
    <property type="entry name" value="Olfactory_GPCR"/>
</dbReference>
<evidence type="ECO:0000256" key="7">
    <source>
        <dbReference type="ARBA" id="ARBA00023136"/>
    </source>
</evidence>
<dbReference type="OrthoDB" id="5960986at2759"/>
<dbReference type="PROSITE" id="PS50262">
    <property type="entry name" value="G_PROTEIN_RECEP_F1_2"/>
    <property type="match status" value="1"/>
</dbReference>
<evidence type="ECO:0000256" key="5">
    <source>
        <dbReference type="ARBA" id="ARBA00022989"/>
    </source>
</evidence>
<evidence type="ECO:0000256" key="3">
    <source>
        <dbReference type="ARBA" id="ARBA00022692"/>
    </source>
</evidence>
<comment type="caution">
    <text evidence="11">The sequence shown here is derived from an EMBL/GenBank/DDBJ whole genome shotgun (WGS) entry which is preliminary data.</text>
</comment>
<keyword evidence="2" id="KW-1003">Cell membrane</keyword>
<sequence length="108" mass="12227">MKNLVMLLVISADSRFHVPMYFFLGQLSFLDICYFSVSVPKLLENLLSKKKAISVVGCMARIFFVSASEGIESFLFLAMAHDHYVDIFHSLLFSQVMRNQLCVGLLLA</sequence>
<protein>
    <recommendedName>
        <fullName evidence="10">G-protein coupled receptors family 1 profile domain-containing protein</fullName>
    </recommendedName>
</protein>
<dbReference type="GO" id="GO:0005886">
    <property type="term" value="C:plasma membrane"/>
    <property type="evidence" value="ECO:0007669"/>
    <property type="project" value="UniProtKB-SubCell"/>
</dbReference>
<keyword evidence="4" id="KW-0716">Sensory transduction</keyword>
<evidence type="ECO:0000256" key="4">
    <source>
        <dbReference type="ARBA" id="ARBA00022725"/>
    </source>
</evidence>
<dbReference type="GO" id="GO:0004984">
    <property type="term" value="F:olfactory receptor activity"/>
    <property type="evidence" value="ECO:0007669"/>
    <property type="project" value="InterPro"/>
</dbReference>
<evidence type="ECO:0000256" key="6">
    <source>
        <dbReference type="ARBA" id="ARBA00023040"/>
    </source>
</evidence>